<keyword evidence="7" id="KW-1185">Reference proteome</keyword>
<evidence type="ECO:0000256" key="3">
    <source>
        <dbReference type="ARBA" id="ARBA00023277"/>
    </source>
</evidence>
<evidence type="ECO:0000256" key="2">
    <source>
        <dbReference type="ARBA" id="ARBA00023235"/>
    </source>
</evidence>
<dbReference type="KEGG" id="fya:KMW28_23635"/>
<keyword evidence="4" id="KW-0684">Rhamnose metabolism</keyword>
<evidence type="ECO:0000256" key="5">
    <source>
        <dbReference type="NCBIfam" id="TIGR02625"/>
    </source>
</evidence>
<dbReference type="GO" id="GO:0062192">
    <property type="term" value="F:L-rhamnose mutarotase activity"/>
    <property type="evidence" value="ECO:0007669"/>
    <property type="project" value="UniProtKB-UniRule"/>
</dbReference>
<dbReference type="NCBIfam" id="TIGR02625">
    <property type="entry name" value="YiiL_rotase"/>
    <property type="match status" value="1"/>
</dbReference>
<dbReference type="InterPro" id="IPR008000">
    <property type="entry name" value="Rham/fucose_mutarotase"/>
</dbReference>
<evidence type="ECO:0000313" key="7">
    <source>
        <dbReference type="Proteomes" id="UP000678679"/>
    </source>
</evidence>
<dbReference type="GO" id="GO:0019301">
    <property type="term" value="P:rhamnose catabolic process"/>
    <property type="evidence" value="ECO:0007669"/>
    <property type="project" value="UniProtKB-UniRule"/>
</dbReference>
<keyword evidence="2 6" id="KW-0413">Isomerase</keyword>
<dbReference type="SUPFAM" id="SSF54909">
    <property type="entry name" value="Dimeric alpha+beta barrel"/>
    <property type="match status" value="1"/>
</dbReference>
<gene>
    <name evidence="6" type="primary">rhaM</name>
    <name evidence="6" type="ORF">KMW28_23635</name>
</gene>
<dbReference type="InterPro" id="IPR013448">
    <property type="entry name" value="L-rhamnose_mutarotase"/>
</dbReference>
<keyword evidence="3" id="KW-0119">Carbohydrate metabolism</keyword>
<dbReference type="EMBL" id="CP076133">
    <property type="protein sequence ID" value="QWG05414.1"/>
    <property type="molecule type" value="Genomic_DNA"/>
</dbReference>
<dbReference type="Gene3D" id="3.30.70.100">
    <property type="match status" value="1"/>
</dbReference>
<accession>A0AAX1NCY5</accession>
<keyword evidence="1" id="KW-0963">Cytoplasm</keyword>
<name>A0AAX1NCY5_9BACT</name>
<sequence>MKKTLAFKMKLKPGMKEEYTERHNKIWPELKNLLEQYGVCEYFIYLDEETDTLFAFQKVVGDMNSQELGHYQIVKKWWKYMSDIMETNEDLSPISQPLEEVFNM</sequence>
<dbReference type="GO" id="GO:0005737">
    <property type="term" value="C:cytoplasm"/>
    <property type="evidence" value="ECO:0007669"/>
    <property type="project" value="InterPro"/>
</dbReference>
<proteinExistence type="predicted"/>
<dbReference type="RefSeq" id="WP_169661931.1">
    <property type="nucleotide sequence ID" value="NZ_CP076133.1"/>
</dbReference>
<dbReference type="EC" id="5.1.3.32" evidence="5"/>
<organism evidence="6 7">
    <name type="scientific">Flammeovirga yaeyamensis</name>
    <dbReference type="NCBI Taxonomy" id="367791"/>
    <lineage>
        <taxon>Bacteria</taxon>
        <taxon>Pseudomonadati</taxon>
        <taxon>Bacteroidota</taxon>
        <taxon>Cytophagia</taxon>
        <taxon>Cytophagales</taxon>
        <taxon>Flammeovirgaceae</taxon>
        <taxon>Flammeovirga</taxon>
    </lineage>
</organism>
<dbReference type="AlphaFoldDB" id="A0AAX1NCY5"/>
<protein>
    <recommendedName>
        <fullName evidence="5">L-rhamnose mutarotase</fullName>
        <ecNumber evidence="5">5.1.3.32</ecNumber>
    </recommendedName>
</protein>
<reference evidence="6 7" key="1">
    <citation type="submission" date="2021-05" db="EMBL/GenBank/DDBJ databases">
        <title>Comparative genomic studies on the polysaccharide-degrading batcterial strains of the Flammeovirga genus.</title>
        <authorList>
            <person name="Zewei F."/>
            <person name="Zheng Z."/>
            <person name="Yu L."/>
            <person name="Ruyue G."/>
            <person name="Yanhong M."/>
            <person name="Yuanyuan C."/>
            <person name="Jingyan G."/>
            <person name="Wenjun H."/>
        </authorList>
    </citation>
    <scope>NUCLEOTIDE SEQUENCE [LARGE SCALE GENOMIC DNA]</scope>
    <source>
        <strain evidence="6 7">NBRC:100898</strain>
    </source>
</reference>
<dbReference type="PANTHER" id="PTHR34389">
    <property type="entry name" value="L-RHAMNOSE MUTAROTASE"/>
    <property type="match status" value="1"/>
</dbReference>
<evidence type="ECO:0000256" key="4">
    <source>
        <dbReference type="ARBA" id="ARBA00023308"/>
    </source>
</evidence>
<evidence type="ECO:0000256" key="1">
    <source>
        <dbReference type="ARBA" id="ARBA00022490"/>
    </source>
</evidence>
<dbReference type="InterPro" id="IPR011008">
    <property type="entry name" value="Dimeric_a/b-barrel"/>
</dbReference>
<dbReference type="PANTHER" id="PTHR34389:SF2">
    <property type="entry name" value="L-RHAMNOSE MUTAROTASE"/>
    <property type="match status" value="1"/>
</dbReference>
<dbReference type="Pfam" id="PF05336">
    <property type="entry name" value="rhaM"/>
    <property type="match status" value="1"/>
</dbReference>
<evidence type="ECO:0000313" key="6">
    <source>
        <dbReference type="EMBL" id="QWG05414.1"/>
    </source>
</evidence>
<dbReference type="Proteomes" id="UP000678679">
    <property type="component" value="Chromosome 2"/>
</dbReference>